<feature type="domain" description="Ketosynthase family 3 (KS3)" evidence="11">
    <location>
        <begin position="33"/>
        <end position="443"/>
    </location>
</feature>
<evidence type="ECO:0000256" key="1">
    <source>
        <dbReference type="ARBA" id="ARBA00001957"/>
    </source>
</evidence>
<dbReference type="Gene3D" id="3.30.70.3290">
    <property type="match status" value="2"/>
</dbReference>
<dbReference type="Pfam" id="PF14765">
    <property type="entry name" value="PS-DH"/>
    <property type="match status" value="2"/>
</dbReference>
<dbReference type="InterPro" id="IPR018201">
    <property type="entry name" value="Ketoacyl_synth_AS"/>
</dbReference>
<evidence type="ECO:0000313" key="13">
    <source>
        <dbReference type="EMBL" id="MCP2167840.1"/>
    </source>
</evidence>
<dbReference type="SMART" id="SM00822">
    <property type="entry name" value="PKS_KR"/>
    <property type="match status" value="3"/>
</dbReference>
<evidence type="ECO:0000313" key="14">
    <source>
        <dbReference type="Proteomes" id="UP001206128"/>
    </source>
</evidence>
<dbReference type="Pfam" id="PF08990">
    <property type="entry name" value="Docking"/>
    <property type="match status" value="1"/>
</dbReference>
<dbReference type="SMART" id="SM01294">
    <property type="entry name" value="PKS_PP_betabranch"/>
    <property type="match status" value="3"/>
</dbReference>
<proteinExistence type="predicted"/>
<dbReference type="Pfam" id="PF16197">
    <property type="entry name" value="KAsynt_C_assoc"/>
    <property type="match status" value="3"/>
</dbReference>
<evidence type="ECO:0000259" key="10">
    <source>
        <dbReference type="PROSITE" id="PS50075"/>
    </source>
</evidence>
<dbReference type="InterPro" id="IPR016035">
    <property type="entry name" value="Acyl_Trfase/lysoPLipase"/>
</dbReference>
<keyword evidence="8" id="KW-0012">Acyltransferase</keyword>
<dbReference type="CDD" id="cd00833">
    <property type="entry name" value="PKS"/>
    <property type="match status" value="3"/>
</dbReference>
<gene>
    <name evidence="13" type="ORF">LX83_004713</name>
</gene>
<dbReference type="CDD" id="cd08952">
    <property type="entry name" value="KR_1_SDR_x"/>
    <property type="match status" value="1"/>
</dbReference>
<dbReference type="RefSeq" id="WP_301328757.1">
    <property type="nucleotide sequence ID" value="NZ_JAMTCK010000011.1"/>
</dbReference>
<dbReference type="InterPro" id="IPR049552">
    <property type="entry name" value="PKS_DH_N"/>
</dbReference>
<dbReference type="EMBL" id="JAMTCK010000011">
    <property type="protein sequence ID" value="MCP2167840.1"/>
    <property type="molecule type" value="Genomic_DNA"/>
</dbReference>
<evidence type="ECO:0000256" key="4">
    <source>
        <dbReference type="ARBA" id="ARBA00022553"/>
    </source>
</evidence>
<dbReference type="SUPFAM" id="SSF51735">
    <property type="entry name" value="NAD(P)-binding Rossmann-fold domains"/>
    <property type="match status" value="6"/>
</dbReference>
<dbReference type="SUPFAM" id="SSF53901">
    <property type="entry name" value="Thiolase-like"/>
    <property type="match status" value="3"/>
</dbReference>
<feature type="domain" description="PKS/mFAS DH" evidence="12">
    <location>
        <begin position="2371"/>
        <end position="2635"/>
    </location>
</feature>
<evidence type="ECO:0000256" key="7">
    <source>
        <dbReference type="ARBA" id="ARBA00023268"/>
    </source>
</evidence>
<feature type="active site" description="Proton donor; for dehydratase activity" evidence="9">
    <location>
        <position position="2561"/>
    </location>
</feature>
<evidence type="ECO:0000259" key="12">
    <source>
        <dbReference type="PROSITE" id="PS52019"/>
    </source>
</evidence>
<dbReference type="SUPFAM" id="SSF47336">
    <property type="entry name" value="ACP-like"/>
    <property type="match status" value="3"/>
</dbReference>
<dbReference type="FunFam" id="3.40.47.10:FF:000019">
    <property type="entry name" value="Polyketide synthase type I"/>
    <property type="match status" value="3"/>
</dbReference>
<dbReference type="InterPro" id="IPR014043">
    <property type="entry name" value="Acyl_transferase_dom"/>
</dbReference>
<keyword evidence="6" id="KW-0045">Antibiotic biosynthesis</keyword>
<dbReference type="InterPro" id="IPR036291">
    <property type="entry name" value="NAD(P)-bd_dom_sf"/>
</dbReference>
<dbReference type="Pfam" id="PF08659">
    <property type="entry name" value="KR"/>
    <property type="match status" value="3"/>
</dbReference>
<dbReference type="Pfam" id="PF00109">
    <property type="entry name" value="ketoacyl-synt"/>
    <property type="match status" value="3"/>
</dbReference>
<comment type="cofactor">
    <cofactor evidence="1">
        <name>pantetheine 4'-phosphate</name>
        <dbReference type="ChEBI" id="CHEBI:47942"/>
    </cofactor>
</comment>
<dbReference type="PROSITE" id="PS50075">
    <property type="entry name" value="CARRIER"/>
    <property type="match status" value="3"/>
</dbReference>
<dbReference type="GO" id="GO:0006633">
    <property type="term" value="P:fatty acid biosynthetic process"/>
    <property type="evidence" value="ECO:0007669"/>
    <property type="project" value="InterPro"/>
</dbReference>
<comment type="pathway">
    <text evidence="2">Antibiotic biosynthesis.</text>
</comment>
<dbReference type="Pfam" id="PF02801">
    <property type="entry name" value="Ketoacyl-synt_C"/>
    <property type="match status" value="3"/>
</dbReference>
<feature type="active site" description="Proton acceptor; for dehydratase activity" evidence="9">
    <location>
        <position position="2403"/>
    </location>
</feature>
<dbReference type="Gene3D" id="3.40.47.10">
    <property type="match status" value="3"/>
</dbReference>
<keyword evidence="4" id="KW-0597">Phosphoprotein</keyword>
<feature type="domain" description="Ketosynthase family 3 (KS3)" evidence="11">
    <location>
        <begin position="3112"/>
        <end position="3508"/>
    </location>
</feature>
<dbReference type="PANTHER" id="PTHR43775">
    <property type="entry name" value="FATTY ACID SYNTHASE"/>
    <property type="match status" value="1"/>
</dbReference>
<dbReference type="InterPro" id="IPR049551">
    <property type="entry name" value="PKS_DH_C"/>
</dbReference>
<dbReference type="Gene3D" id="1.10.1200.10">
    <property type="entry name" value="ACP-like"/>
    <property type="match status" value="3"/>
</dbReference>
<keyword evidence="3" id="KW-0596">Phosphopantetheine</keyword>
<dbReference type="Pfam" id="PF21089">
    <property type="entry name" value="PKS_DH_N"/>
    <property type="match status" value="2"/>
</dbReference>
<dbReference type="PROSITE" id="PS52004">
    <property type="entry name" value="KS3_2"/>
    <property type="match status" value="3"/>
</dbReference>
<dbReference type="InterPro" id="IPR050091">
    <property type="entry name" value="PKS_NRPS_Biosynth_Enz"/>
</dbReference>
<accession>A0AAE3KHW5</accession>
<evidence type="ECO:0000256" key="5">
    <source>
        <dbReference type="ARBA" id="ARBA00022679"/>
    </source>
</evidence>
<dbReference type="PROSITE" id="PS52019">
    <property type="entry name" value="PKS_MFAS_DH"/>
    <property type="match status" value="2"/>
</dbReference>
<evidence type="ECO:0000256" key="2">
    <source>
        <dbReference type="ARBA" id="ARBA00004792"/>
    </source>
</evidence>
<dbReference type="SUPFAM" id="SSF52151">
    <property type="entry name" value="FabD/lysophospholipase-like"/>
    <property type="match status" value="3"/>
</dbReference>
<dbReference type="PANTHER" id="PTHR43775:SF51">
    <property type="entry name" value="INACTIVE PHENOLPHTHIOCEROL SYNTHESIS POLYKETIDE SYNTHASE TYPE I PKS1-RELATED"/>
    <property type="match status" value="1"/>
</dbReference>
<dbReference type="InterPro" id="IPR001227">
    <property type="entry name" value="Ac_transferase_dom_sf"/>
</dbReference>
<protein>
    <submittedName>
        <fullName evidence="13">Acyl transferase domain-containing protein</fullName>
    </submittedName>
</protein>
<keyword evidence="5 13" id="KW-0808">Transferase</keyword>
<dbReference type="Pfam" id="PF00698">
    <property type="entry name" value="Acyl_transf_1"/>
    <property type="match status" value="3"/>
</dbReference>
<evidence type="ECO:0000256" key="6">
    <source>
        <dbReference type="ARBA" id="ARBA00023194"/>
    </source>
</evidence>
<dbReference type="InterPro" id="IPR013968">
    <property type="entry name" value="PKS_KR"/>
</dbReference>
<dbReference type="CDD" id="cd08956">
    <property type="entry name" value="KR_3_FAS_SDR_x"/>
    <property type="match status" value="2"/>
</dbReference>
<feature type="region of interest" description="C-terminal hotdog fold" evidence="9">
    <location>
        <begin position="2502"/>
        <end position="2635"/>
    </location>
</feature>
<evidence type="ECO:0000256" key="9">
    <source>
        <dbReference type="PROSITE-ProRule" id="PRU01363"/>
    </source>
</evidence>
<name>A0AAE3KHW5_9PSEU</name>
<evidence type="ECO:0000256" key="8">
    <source>
        <dbReference type="ARBA" id="ARBA00023315"/>
    </source>
</evidence>
<feature type="region of interest" description="N-terminal hotdog fold" evidence="9">
    <location>
        <begin position="864"/>
        <end position="976"/>
    </location>
</feature>
<feature type="domain" description="PKS/mFAS DH" evidence="12">
    <location>
        <begin position="864"/>
        <end position="1116"/>
    </location>
</feature>
<keyword evidence="14" id="KW-1185">Reference proteome</keyword>
<dbReference type="InterPro" id="IPR057326">
    <property type="entry name" value="KR_dom"/>
</dbReference>
<dbReference type="SUPFAM" id="SSF55048">
    <property type="entry name" value="Probable ACP-binding domain of malonyl-CoA ACP transacylase"/>
    <property type="match status" value="3"/>
</dbReference>
<dbReference type="InterPro" id="IPR006162">
    <property type="entry name" value="Ppantetheine_attach_site"/>
</dbReference>
<evidence type="ECO:0000259" key="11">
    <source>
        <dbReference type="PROSITE" id="PS52004"/>
    </source>
</evidence>
<feature type="active site" description="Proton donor; for dehydratase activity" evidence="9">
    <location>
        <position position="1042"/>
    </location>
</feature>
<dbReference type="InterPro" id="IPR020806">
    <property type="entry name" value="PKS_PP-bd"/>
</dbReference>
<feature type="domain" description="Ketosynthase family 3 (KS3)" evidence="11">
    <location>
        <begin position="1582"/>
        <end position="1985"/>
    </location>
</feature>
<dbReference type="Pfam" id="PF00550">
    <property type="entry name" value="PP-binding"/>
    <property type="match status" value="3"/>
</dbReference>
<dbReference type="SMART" id="SM00823">
    <property type="entry name" value="PKS_PP"/>
    <property type="match status" value="3"/>
</dbReference>
<dbReference type="SMART" id="SM00825">
    <property type="entry name" value="PKS_KS"/>
    <property type="match status" value="3"/>
</dbReference>
<feature type="domain" description="Carrier" evidence="10">
    <location>
        <begin position="1490"/>
        <end position="1565"/>
    </location>
</feature>
<dbReference type="GO" id="GO:0004312">
    <property type="term" value="F:fatty acid synthase activity"/>
    <property type="evidence" value="ECO:0007669"/>
    <property type="project" value="TreeGrafter"/>
</dbReference>
<reference evidence="13" key="1">
    <citation type="submission" date="2022-06" db="EMBL/GenBank/DDBJ databases">
        <title>Genomic Encyclopedia of Archaeal and Bacterial Type Strains, Phase II (KMG-II): from individual species to whole genera.</title>
        <authorList>
            <person name="Goeker M."/>
        </authorList>
    </citation>
    <scope>NUCLEOTIDE SEQUENCE</scope>
    <source>
        <strain evidence="13">DSM 43935</strain>
    </source>
</reference>
<dbReference type="Gene3D" id="3.10.129.110">
    <property type="entry name" value="Polyketide synthase dehydratase"/>
    <property type="match status" value="2"/>
</dbReference>
<feature type="domain" description="Carrier" evidence="10">
    <location>
        <begin position="3019"/>
        <end position="3094"/>
    </location>
</feature>
<dbReference type="InterPro" id="IPR042104">
    <property type="entry name" value="PKS_dehydratase_sf"/>
</dbReference>
<dbReference type="InterPro" id="IPR014030">
    <property type="entry name" value="Ketoacyl_synth_N"/>
</dbReference>
<dbReference type="InterPro" id="IPR049900">
    <property type="entry name" value="PKS_mFAS_DH"/>
</dbReference>
<dbReference type="Gene3D" id="3.40.50.720">
    <property type="entry name" value="NAD(P)-binding Rossmann-like Domain"/>
    <property type="match status" value="3"/>
</dbReference>
<dbReference type="InterPro" id="IPR016036">
    <property type="entry name" value="Malonyl_transacylase_ACP-bd"/>
</dbReference>
<comment type="caution">
    <text evidence="13">The sequence shown here is derived from an EMBL/GenBank/DDBJ whole genome shotgun (WGS) entry which is preliminary data.</text>
</comment>
<dbReference type="PROSITE" id="PS00012">
    <property type="entry name" value="PHOSPHOPANTETHEINE"/>
    <property type="match status" value="3"/>
</dbReference>
<organism evidence="13 14">
    <name type="scientific">Goodfellowiella coeruleoviolacea</name>
    <dbReference type="NCBI Taxonomy" id="334858"/>
    <lineage>
        <taxon>Bacteria</taxon>
        <taxon>Bacillati</taxon>
        <taxon>Actinomycetota</taxon>
        <taxon>Actinomycetes</taxon>
        <taxon>Pseudonocardiales</taxon>
        <taxon>Pseudonocardiaceae</taxon>
        <taxon>Goodfellowiella</taxon>
    </lineage>
</organism>
<dbReference type="InterPro" id="IPR036736">
    <property type="entry name" value="ACP-like_sf"/>
</dbReference>
<dbReference type="GO" id="GO:0004315">
    <property type="term" value="F:3-oxoacyl-[acyl-carrier-protein] synthase activity"/>
    <property type="evidence" value="ECO:0007669"/>
    <property type="project" value="InterPro"/>
</dbReference>
<keyword evidence="7" id="KW-0511">Multifunctional enzyme</keyword>
<feature type="region of interest" description="C-terminal hotdog fold" evidence="9">
    <location>
        <begin position="985"/>
        <end position="1116"/>
    </location>
</feature>
<dbReference type="InterPro" id="IPR020841">
    <property type="entry name" value="PKS_Beta-ketoAc_synthase_dom"/>
</dbReference>
<evidence type="ECO:0000256" key="3">
    <source>
        <dbReference type="ARBA" id="ARBA00022450"/>
    </source>
</evidence>
<dbReference type="PROSITE" id="PS00606">
    <property type="entry name" value="KS3_1"/>
    <property type="match status" value="3"/>
</dbReference>
<dbReference type="InterPro" id="IPR014031">
    <property type="entry name" value="Ketoacyl_synth_C"/>
</dbReference>
<feature type="domain" description="Carrier" evidence="10">
    <location>
        <begin position="4345"/>
        <end position="4420"/>
    </location>
</feature>
<dbReference type="Gene3D" id="3.40.366.10">
    <property type="entry name" value="Malonyl-Coenzyme A Acyl Carrier Protein, domain 2"/>
    <property type="match status" value="4"/>
</dbReference>
<dbReference type="Proteomes" id="UP001206128">
    <property type="component" value="Unassembled WGS sequence"/>
</dbReference>
<dbReference type="InterPro" id="IPR020807">
    <property type="entry name" value="PKS_DH"/>
</dbReference>
<dbReference type="GO" id="GO:0031177">
    <property type="term" value="F:phosphopantetheine binding"/>
    <property type="evidence" value="ECO:0007669"/>
    <property type="project" value="InterPro"/>
</dbReference>
<sequence>MSSEQKLLDYLRRTTADLRRARRRINELETGGREPIALVAAGCRFPGGVSSPEELWRLVAEGTDAITAVPADRGWHLAPGVPAHGGFLTGADEFDPDFFGISPKDALSMDPQQRVLLEITWEAFERAGIVPASVHGEPVGVFVGTNGQDYRDLLVHEPALGIGANTAAASLSGRVSYTFGLQGPSVTVDTACSASLVALHLAARALRAGECSLALAGGVTVMTTPGVFAEFSRQGGLAADGRAKAFGDGADGTSWSEGAGVVVLERLSDARRHGHPVLAVLRGSAVNSDGASNGLTAPNGRAQRRVIRAALADAGLSAPEVGAIEAHGTGTRLGDPIEAAALLATYGQDRDRPAFLGSLKSNLGHTQAAAGIAGVLKMTEALRRGELPRTLHADPPSSRVDWAAGAVALLHTARAWPAEDTPRRAAVSAFGVSGTNAHVILEQAPAAPPRQPAPTSWPVPILVSGRDTESLRAQAAALAKVAPDLPAGDLGRALAVHRTAFAQRAVVLAHDPEQLRQGLRAIAGGAAALTGRGRTDPVLAYAFSGQGEQRVDMGAGLAAHYPVFADAFHAAGGALAPGADATRAEFAQPALFALEVALFRLLESWGVRPDHLIGHSIGEIAAAHVSGVLSLADARTLVTERARLMRALPEAGAMAAVEAAEHEIPLAPGLGVAAVNGPSSVVVSGTEAEVTAVAEHFAGLGRRTRRLAVSHAFHSPLMDPMLAEFEEVVSGLSFGAAEIPIVSTVTGRLAGDEIRSPRYWVDHVRRTVRFADALRTAVDAGTTVLAELGPSAVLSGLAAAHVDAVPLLRADRDEQVTALTALARLHIHGVRVDWAPLFPGAARVDLPTTVFRRRRFWPGTVAGAPLLAHRVDRPEGGVVRTGTLSLTRQPWLADHVVDGVPVLPGTAFTELVTAAAADLGHTRIAELVLEEPLVLTAETELTLVIDAVGAVTVHSRRDGSWTRHATGTVDASPANPDTFAWPADAPAVDLEGFYEALEGFSYGPAFRGLREVLRQDGAVFARVRLPEEVATGAFGVHPALLDAALHALPWTGVDAAAMPFAVTGLTVHATGARELRVRIRRTGPDSVALTATDPTGLPVLGVDELTLRPLRSVRAAAPLWRKEWVPATGHPPGPDDEVVRLPADGHPVEAAHHAAAVALRCLQRAAGRLVLVTGGELATAAAAGLVRAAQAEHPGRFVLVDTDGDPLLVDGEDEVRVRGGVAHVPRLSRFAAVPAPVAFDPDGIVLVAGGGLGALVARHLVEHHGVRHLLLLTRGGAAVPGLDVRACDVADRDALAAVLATLDRPVSAVVHAAGVLDDGVVAALTPDRLAAVLRPKVDGAWHLHELLGDVDAFVVFSSAASVLGAAGQGNYAAANAFLDALAEHRRAEGKSALSVQWGLWAGETGMTRHLTEADHRRLARSGVLPLPVADALAAFDRALAAAEPVLAAVPFDVAALRQRPDLPGVLRGLAPRAEPAPKPGRGRLPGATERELVELVCAHVTLVLGHDDGAVLDADRPFRDLGFDSLAGIELRNRLGAATGLSLPATAVFDHPTPRALARFLLASLAPAPEKSTVDVAVPVADDPVVIIGMACRYPGGVHTPEDLWRLLCAEGDAIGAFPDDRGWDTSPAGYAAAGGFLDDAAGFDAEFFGISPREATSMDPQQRILLEVGWEAVERAGIPPLSLRGSRTGVFAGVMYHDYGVGAGTTSPGSIVSGRIAYVLGLQGPALTIDTACSSSLVALHSAAAALRAGECTLALAGGVTVLATPAPFEEFARQDGLSRDGRCRSFGAGADGVGWAEGAGVLVLERLSDARRNGHDVLALVRGSAVNSDGASNGLTAPHGPAQQRVIRQALASAGLSTSEVDVVEAHGTGTALGDPIEAQALLATYGQDRQRPLLLGSVKSNLGHTQAAAGVAGVIKAVLAMRHGHVPATLHADEPSPHVDWSAGAVELATRARPWPDAGRPRRAGVSSFGISGTNAHVVLEGVPEPERAARPEPGPPVPWVLSASNPTALAALAERLPADESPVDVGHSLVTTRSEFAHRAVRLPDGTVLAEGRVVDGATALLFSGQGTQRAGMGAELLGLDLADADLDRTEFAQPALFEFQVALARRLAEHGVRPDFVAGHSVGEFAAAHIAGVFSLADARRLIAARGALMQRLAGGAMVALDVAEDEVELDPGVSIAAVNGPRSVVVSGAADAVARVAARHGGGTRLRVSHAFHSALVDPVLDEFRAVASEVTYAEPEIPFVSTVTGGLVSAELCTPEYWVRQVRETVRFAAAVTELAARGVATFLEVGPDATLSALGRQCVTGPAFIPALRREGEEPAQFLTALARAYVRGVPVDWTPYYPGARRVPLPTYPFHHERFWLTAPPADLLGPPVALPASGAVVFTGRLSHRAQPWLADHAVRGTVLLPGTGFVELARRAAEQIGCAGLGELVLEAPLVLGPDTEVELRVELGPPDEDGGRAVSVHSRADGDWVRHGRGHVGAGGGEPVALRAWPPEGAERRDLTGAYDRLALRGYDYGPAFRGLRAMWTRGDEVFAEVAVPEGLDVAGFGLHPALLDACLHARLLTDGDDRTLLPFAWSGVRLHRAGARSVRLRITSDGQTMRLDLADADGEPVATVESLAGRPVSEDQLAGPTRRDWLWRVVWDEVDVRPLPAPDVEVWTAPDGPDAGEVVAAALTAVQDALAADRRLLVRTDGDLHGAVANPAHAAVWGLVRAAQAEHPGRFFLVDGDPVITGEPELSARHGVFRRPRLSTAHAAENTWWAGGGTVLITGGTTGLGALVARHLVAGGAADVLLLSRRGEDAPGARDLRDELGVRIVACDVTDRAALAAVLAAEPDLSAVVHAAGVADNAVTAALTPAQLARVFGAKADGARHLHELTLDRDLTAFVLFSSAAGLTLGAGQGAYAAANAYLDGLASLRRAAGLPASALAWGLWADTPAPAAHRQRLHRLGMPPLPTADALALLDAAVGLGNAVPLRLDLAALRARADDVPPVLRPLVGAGREPRAAEPAAVAECDLLGLVRSHVAAVLGHASAAAIDPGRPLRDLGFDSLAAVELRNLLGGETGLSLPATLVFDHPTAAAVAEYLRTRLAPAAGPAPAEEQPAAEPGEPIAIIGMACHLPGGVRSPEELWELVVHGREAITGLPTDRGWDLRGVTVEGGGFLTGAADFDAGFFGISPAEAVRTDPQQRLLLEVAWEALERAGIDPHSLKGSRTGVFTGVMYHDYPGATTAGSAVPGRIAYQLGLQGPTMTVDTACSSSLVALHLASQSLRLGESRLALAGGVTVLSTPDSLVRFGELGVLSPDGRCRSYAAGAAGAGWAEGAGLLVLERLSDAQRNGHPVLAVVRGSAVNSDGASNGMTAPNGPAQQRVIRQALAAAGLDASEVDAVEGHGTGTELGDPIEVQALQAVYGQERPVWLGSVKSNLGHTQAAAGVAGVIKMVLALRHGTLPPSVHADTPSAHVDWAAGGVRLLAHARPWPAGRRRRAAVSSFGMSGINAHAIIEQAPAAARPAAGVAPSVVPWVFSAHSAAALRAQAARLVSTVDSPADVGFSLATTRARLPHRAVVLGADRDELLARLREFDVIEGDTLDGGRTAFLFSGQGSQRAGMGRGLYAAYPVFARAFDAVCAHFAAPVREITFAADSTRLDATEHTQPALFALEVALFRLLESWGLRPDVLIGHSIGELAAAHVAGILSLADACLLVQRRGQLMAALPGGSMIAVRAAAADVAPGVDLAAVNGPSSVVLSGEDATIRAVGERLSARGHQVTALRVSHAFHSAAMDPMLAEFREVTESLTYAEPRIPVVSGLTGRIATGAELRSPEYWVRHVRETVRFGDGLDTLRGHGVTRYLELGPDGALAAMVTGQTVVSALRRDRDEVRSLLAAVAALHVRGAAVDWAELFAGSGARRVPLPTYAFQRERYWAGPATPDIGRWRYRVDWRPAEVVDTTPPGTWTVLVPPGAPDDPWPAALGRALGASVRVAGSPVETAGVLSFLDLQGTLDLVTSGAGERIWSLTRNAATSPEAAAVWGLGRVAALEQPHRWGGLIDLPEVPDEQAVRRVLGTLAAGEDQVRIAPTGVLAARLTPAPATPARQWRPHGTVLVTGGTGALGTEVARWLLRTGADHVVLASRRGVATADLDQDVTLEACDVGEREAVARLLDPRRPLTAIFHAAGVLDDGVLDTLTPPRLEPVLRAKSVAAWHLHELSAAHPLTAFVLFSSVAGTLGGAGQAAYAAANAGLDALARLRRAHGLPATSIAWGPWAGGGMAARTTAATSWPGVRAMPPELAIAALQQTLDADDIDITVADVHWESFAAAFTAVRRSPLLAALWQPPRPTARPAAGDSLEALVREQISAVLGHRDPAALDPRADLGDLGFDSLTAVDLRNRLAEATGLRLPPTLVFDHPNLAELLAHLAELRGEGQAPAERTVLADLDRLEAAVAALDGQRLRRFQLGARLQALVAKVHQALDGDPGEDLAEATAEDLFEYLDKEVG</sequence>
<dbReference type="InterPro" id="IPR009081">
    <property type="entry name" value="PP-bd_ACP"/>
</dbReference>
<dbReference type="InterPro" id="IPR015083">
    <property type="entry name" value="NorB/c/GfsB-D-like_docking"/>
</dbReference>
<dbReference type="InterPro" id="IPR032821">
    <property type="entry name" value="PKS_assoc"/>
</dbReference>
<dbReference type="GO" id="GO:0033068">
    <property type="term" value="P:macrolide biosynthetic process"/>
    <property type="evidence" value="ECO:0007669"/>
    <property type="project" value="UniProtKB-ARBA"/>
</dbReference>
<feature type="region of interest" description="N-terminal hotdog fold" evidence="9">
    <location>
        <begin position="2371"/>
        <end position="2491"/>
    </location>
</feature>
<dbReference type="SMART" id="SM00826">
    <property type="entry name" value="PKS_DH"/>
    <property type="match status" value="2"/>
</dbReference>
<feature type="active site" description="Proton acceptor; for dehydratase activity" evidence="9">
    <location>
        <position position="895"/>
    </location>
</feature>
<dbReference type="SMART" id="SM00827">
    <property type="entry name" value="PKS_AT"/>
    <property type="match status" value="3"/>
</dbReference>
<dbReference type="InterPro" id="IPR016039">
    <property type="entry name" value="Thiolase-like"/>
</dbReference>